<dbReference type="Proteomes" id="UP000447355">
    <property type="component" value="Unassembled WGS sequence"/>
</dbReference>
<dbReference type="EMBL" id="WWCX01000001">
    <property type="protein sequence ID" value="MYM92742.1"/>
    <property type="molecule type" value="Genomic_DNA"/>
</dbReference>
<proteinExistence type="predicted"/>
<reference evidence="1" key="1">
    <citation type="submission" date="2019-12" db="EMBL/GenBank/DDBJ databases">
        <title>Novel species isolated from a subtropical stream in China.</title>
        <authorList>
            <person name="Lu H."/>
        </authorList>
    </citation>
    <scope>NUCLEOTIDE SEQUENCE [LARGE SCALE GENOMIC DNA]</scope>
    <source>
        <strain evidence="1">FT81W</strain>
    </source>
</reference>
<protein>
    <submittedName>
        <fullName evidence="1">Uncharacterized protein</fullName>
    </submittedName>
</protein>
<accession>A0A845GH41</accession>
<gene>
    <name evidence="1" type="ORF">GTP90_02570</name>
</gene>
<sequence>MSSTIQFRQRPHRGRLRHDPAWINTRALELHCAFAAAAGVSEDDYVHPIKRASVMLKEEMVAKKLSSIAFSQTRKVQIPGTKVSLHFWATTGGDVLVLKEETGRKPGSFVFAARYPGKLSFDQVVEKYQGLANDFGARLASMGEADIARAA</sequence>
<evidence type="ECO:0000313" key="1">
    <source>
        <dbReference type="EMBL" id="MYM92742.1"/>
    </source>
</evidence>
<organism evidence="1 2">
    <name type="scientific">Duganella vulcania</name>
    <dbReference type="NCBI Taxonomy" id="2692166"/>
    <lineage>
        <taxon>Bacteria</taxon>
        <taxon>Pseudomonadati</taxon>
        <taxon>Pseudomonadota</taxon>
        <taxon>Betaproteobacteria</taxon>
        <taxon>Burkholderiales</taxon>
        <taxon>Oxalobacteraceae</taxon>
        <taxon>Telluria group</taxon>
        <taxon>Duganella</taxon>
    </lineage>
</organism>
<dbReference type="AlphaFoldDB" id="A0A845GH41"/>
<dbReference type="RefSeq" id="WP_161082000.1">
    <property type="nucleotide sequence ID" value="NZ_WWCX01000001.1"/>
</dbReference>
<name>A0A845GH41_9BURK</name>
<evidence type="ECO:0000313" key="2">
    <source>
        <dbReference type="Proteomes" id="UP000447355"/>
    </source>
</evidence>
<comment type="caution">
    <text evidence="1">The sequence shown here is derived from an EMBL/GenBank/DDBJ whole genome shotgun (WGS) entry which is preliminary data.</text>
</comment>